<reference evidence="2" key="1">
    <citation type="submission" date="2020-10" db="EMBL/GenBank/DDBJ databases">
        <authorList>
            <person name="Kikuchi T."/>
        </authorList>
    </citation>
    <scope>NUCLEOTIDE SEQUENCE</scope>
    <source>
        <strain evidence="2">NKZ352</strain>
    </source>
</reference>
<organism evidence="2 3">
    <name type="scientific">Caenorhabditis auriculariae</name>
    <dbReference type="NCBI Taxonomy" id="2777116"/>
    <lineage>
        <taxon>Eukaryota</taxon>
        <taxon>Metazoa</taxon>
        <taxon>Ecdysozoa</taxon>
        <taxon>Nematoda</taxon>
        <taxon>Chromadorea</taxon>
        <taxon>Rhabditida</taxon>
        <taxon>Rhabditina</taxon>
        <taxon>Rhabditomorpha</taxon>
        <taxon>Rhabditoidea</taxon>
        <taxon>Rhabditidae</taxon>
        <taxon>Peloderinae</taxon>
        <taxon>Caenorhabditis</taxon>
    </lineage>
</organism>
<evidence type="ECO:0000313" key="3">
    <source>
        <dbReference type="Proteomes" id="UP000835052"/>
    </source>
</evidence>
<name>A0A8S1HMA5_9PELO</name>
<evidence type="ECO:0000256" key="1">
    <source>
        <dbReference type="SAM" id="MobiDB-lite"/>
    </source>
</evidence>
<keyword evidence="3" id="KW-1185">Reference proteome</keyword>
<evidence type="ECO:0000313" key="2">
    <source>
        <dbReference type="EMBL" id="CAD6195518.1"/>
    </source>
</evidence>
<proteinExistence type="predicted"/>
<comment type="caution">
    <text evidence="2">The sequence shown here is derived from an EMBL/GenBank/DDBJ whole genome shotgun (WGS) entry which is preliminary data.</text>
</comment>
<gene>
    <name evidence="2" type="ORF">CAUJ_LOCUS11437</name>
</gene>
<protein>
    <submittedName>
        <fullName evidence="2">Uncharacterized protein</fullName>
    </submittedName>
</protein>
<dbReference type="EMBL" id="CAJGYM010000056">
    <property type="protein sequence ID" value="CAD6195518.1"/>
    <property type="molecule type" value="Genomic_DNA"/>
</dbReference>
<dbReference type="Proteomes" id="UP000835052">
    <property type="component" value="Unassembled WGS sequence"/>
</dbReference>
<dbReference type="AlphaFoldDB" id="A0A8S1HMA5"/>
<feature type="compositionally biased region" description="Low complexity" evidence="1">
    <location>
        <begin position="21"/>
        <end position="30"/>
    </location>
</feature>
<sequence>MASLRSSGHRSGKGKDKKPAGGRPAPAGAIDPRREPRASRPALSSLRCSLICPSFPFIGLFGCSLLRNISDNCSVAALH</sequence>
<feature type="region of interest" description="Disordered" evidence="1">
    <location>
        <begin position="1"/>
        <end position="38"/>
    </location>
</feature>
<accession>A0A8S1HMA5</accession>